<keyword evidence="1" id="KW-0235">DNA replication</keyword>
<dbReference type="GO" id="GO:0006270">
    <property type="term" value="P:DNA replication initiation"/>
    <property type="evidence" value="ECO:0007669"/>
    <property type="project" value="TreeGrafter"/>
</dbReference>
<feature type="domain" description="Cdc6/ORC1-like ATPase lid" evidence="4">
    <location>
        <begin position="1257"/>
        <end position="1316"/>
    </location>
</feature>
<evidence type="ECO:0000259" key="3">
    <source>
        <dbReference type="Pfam" id="PF13191"/>
    </source>
</evidence>
<dbReference type="Gene3D" id="2.30.30.140">
    <property type="match status" value="4"/>
</dbReference>
<feature type="region of interest" description="Disordered" evidence="2">
    <location>
        <begin position="798"/>
        <end position="828"/>
    </location>
</feature>
<evidence type="ECO:0000313" key="6">
    <source>
        <dbReference type="Proteomes" id="UP000037460"/>
    </source>
</evidence>
<feature type="region of interest" description="Disordered" evidence="2">
    <location>
        <begin position="540"/>
        <end position="585"/>
    </location>
</feature>
<feature type="region of interest" description="Disordered" evidence="2">
    <location>
        <begin position="1046"/>
        <end position="1073"/>
    </location>
</feature>
<dbReference type="Gene3D" id="3.30.40.10">
    <property type="entry name" value="Zinc/RING finger domain, C3HC4 (zinc finger)"/>
    <property type="match status" value="1"/>
</dbReference>
<dbReference type="InterPro" id="IPR016197">
    <property type="entry name" value="Chromo-like_dom_sf"/>
</dbReference>
<dbReference type="CDD" id="cd20104">
    <property type="entry name" value="MBT_PHF20L1-like"/>
    <property type="match status" value="4"/>
</dbReference>
<proteinExistence type="predicted"/>
<feature type="compositionally biased region" description="Basic and acidic residues" evidence="2">
    <location>
        <begin position="813"/>
        <end position="827"/>
    </location>
</feature>
<feature type="compositionally biased region" description="Acidic residues" evidence="2">
    <location>
        <begin position="1046"/>
        <end position="1072"/>
    </location>
</feature>
<feature type="compositionally biased region" description="Low complexity" evidence="2">
    <location>
        <begin position="331"/>
        <end position="345"/>
    </location>
</feature>
<dbReference type="InterPro" id="IPR050311">
    <property type="entry name" value="ORC1/CDC6"/>
</dbReference>
<dbReference type="GO" id="GO:0051301">
    <property type="term" value="P:cell division"/>
    <property type="evidence" value="ECO:0007669"/>
    <property type="project" value="UniProtKB-KW"/>
</dbReference>
<keyword evidence="5" id="KW-0131">Cell cycle</keyword>
<feature type="compositionally biased region" description="Basic and acidic residues" evidence="2">
    <location>
        <begin position="1328"/>
        <end position="1339"/>
    </location>
</feature>
<dbReference type="Gene3D" id="1.10.8.60">
    <property type="match status" value="1"/>
</dbReference>
<feature type="region of interest" description="Disordered" evidence="2">
    <location>
        <begin position="722"/>
        <end position="761"/>
    </location>
</feature>
<feature type="region of interest" description="Disordered" evidence="2">
    <location>
        <begin position="1328"/>
        <end position="1358"/>
    </location>
</feature>
<reference evidence="6" key="1">
    <citation type="journal article" date="2015" name="PLoS Genet.">
        <title>Genome Sequence and Transcriptome Analyses of Chrysochromulina tobin: Metabolic Tools for Enhanced Algal Fitness in the Prominent Order Prymnesiales (Haptophyceae).</title>
        <authorList>
            <person name="Hovde B.T."/>
            <person name="Deodato C.R."/>
            <person name="Hunsperger H.M."/>
            <person name="Ryken S.A."/>
            <person name="Yost W."/>
            <person name="Jha R.K."/>
            <person name="Patterson J."/>
            <person name="Monnat R.J. Jr."/>
            <person name="Barlow S.B."/>
            <person name="Starkenburg S.R."/>
            <person name="Cattolico R.A."/>
        </authorList>
    </citation>
    <scope>NUCLEOTIDE SEQUENCE</scope>
    <source>
        <strain evidence="6">CCMP291</strain>
    </source>
</reference>
<comment type="caution">
    <text evidence="5">The sequence shown here is derived from an EMBL/GenBank/DDBJ whole genome shotgun (WGS) entry which is preliminary data.</text>
</comment>
<feature type="compositionally biased region" description="Low complexity" evidence="2">
    <location>
        <begin position="310"/>
        <end position="319"/>
    </location>
</feature>
<feature type="region of interest" description="Disordered" evidence="2">
    <location>
        <begin position="917"/>
        <end position="958"/>
    </location>
</feature>
<feature type="compositionally biased region" description="Low complexity" evidence="2">
    <location>
        <begin position="364"/>
        <end position="378"/>
    </location>
</feature>
<dbReference type="SUPFAM" id="SSF54160">
    <property type="entry name" value="Chromo domain-like"/>
    <property type="match status" value="4"/>
</dbReference>
<feature type="compositionally biased region" description="Low complexity" evidence="2">
    <location>
        <begin position="540"/>
        <end position="551"/>
    </location>
</feature>
<dbReference type="GO" id="GO:0005664">
    <property type="term" value="C:nuclear origin of replication recognition complex"/>
    <property type="evidence" value="ECO:0007669"/>
    <property type="project" value="TreeGrafter"/>
</dbReference>
<dbReference type="OrthoDB" id="1926878at2759"/>
<feature type="region of interest" description="Disordered" evidence="2">
    <location>
        <begin position="422"/>
        <end position="502"/>
    </location>
</feature>
<keyword evidence="5" id="KW-0132">Cell division</keyword>
<evidence type="ECO:0000256" key="2">
    <source>
        <dbReference type="SAM" id="MobiDB-lite"/>
    </source>
</evidence>
<evidence type="ECO:0000259" key="4">
    <source>
        <dbReference type="Pfam" id="PF22606"/>
    </source>
</evidence>
<feature type="compositionally biased region" description="Low complexity" evidence="2">
    <location>
        <begin position="482"/>
        <end position="502"/>
    </location>
</feature>
<dbReference type="GO" id="GO:0033314">
    <property type="term" value="P:mitotic DNA replication checkpoint signaling"/>
    <property type="evidence" value="ECO:0007669"/>
    <property type="project" value="TreeGrafter"/>
</dbReference>
<protein>
    <submittedName>
        <fullName evidence="5">Cell division control protein 6-like protein</fullName>
    </submittedName>
</protein>
<dbReference type="Proteomes" id="UP000037460">
    <property type="component" value="Unassembled WGS sequence"/>
</dbReference>
<feature type="compositionally biased region" description="Acidic residues" evidence="2">
    <location>
        <begin position="379"/>
        <end position="394"/>
    </location>
</feature>
<sequence>MLPSTKRPFDGGTSHLSAYEAKRAKNMEDNAEELRKLGLMGSIVPKASAPTVSGGAMVRSSDPDAALKAPARLLPSTLWQQSVAALPSAKTRAQQLADDLLTDCEVCGGGDDEPNNELLLCDREGCGRGYHQSNATGAADALDAASAAGVARDWCTRRRSMLQQARAALHLATVPAALLCREEQLRTVLDFCGERLAAGQGGAMYVSGSPGLGKSLTIRQAHDRLAEELSPSHRLALVNAFHLASPAAVYATLLAELGAEPREAGEAGGSAAITRRPEAEARMAFEAFILRSDAPAASGGGNGGGKRAAPKAAAHMPVPAANPPRAASAKGAIAKEMAAPEAAGANRCDGMQPSRPTRKRRGAAEGVEPGAATATGAEAEGEGVCEGTFDDDDGGGAGDSMEFIERAAEGVGRPLKARSKMAAHAIGSPGSDGEAPALLSPVHGEALGSPSVDPGSQRRLPTMFQSIPAASQRAAAPPPSLLPSRVASRSGRTAPPGSVVLPSSVVGSTPSSAMAGAYCGGAAPPGSVAPLRSAMVPRSAAAPMTSAPPMSVTSSDGGPTIGRPAAPIEERRQSPRAHASSAARAAAAAEETGACDGGVGDARVLAPIPMAMPLASAATVDDGYPLPKVDASSAAALAASASGPRALATASDTAAGSDLPFGAASAVGEKLQAQDSRSGIWYDAKVVKIDGEGDGCSLKVHYMGWKARFDEWIRVDQGRLRAMGAPSPRAPQPDGSAPEAEDDDEAAAVEAHDDTAPSEEKPMCDRLYGVECGVGDMMHAKDSYGKWYDAKVVEVRGEGESRELKKSPPRQRPSAEEAPREDAKMLDPDFGNDAVVGDKLRAMDSRGDFYDARVVAVDDEVGEKLQAQDSRSGIWYDAKVVKIDGEGDGCSLKVHYMGWKARFDEWIRVDQGRLRAMGAPSPRAPQPDGSAPEAEDDDEAAAVEAKEPPPPPPPPSMSYENYGVDAKVGDALEALDVLGKWHSARVVQLEGEGMARTVLVHFPGWNAKRWDEWIQVGTGRLKPLGAPAPSAPPAQMHLKARLEATAAEDDEQPMAVEEEEEEEEDNEDDEPVAEAVAEAAAELAERDEDAAMYGVCLAAGDKLEAKDPYGNWYVAKVIGVRGEGETREVKVHYMGWKARFDEWVHVGTGRLKPEGGPSPPRPASDAMIALLKAPEATKGASSLKGLSRRDKGLSTAMLISLVSRQQAILYYLFELAARPGSRLVLIGVANALDLIDHSLPRLDAKGAAPTLLKFNPYSHDELSSIIQQRLEPIEATLGTTLVDRMAVTFAAKKVAAASGDARRALEVRDEAARAAEAAKRAAEDAAEAAAKEACTREGPEAEAGAEADRGADAAEGHTSDGAVAKVAAAARGNGRGSGRTTSAAAAAAAAAASAAAVSRAAALAAATGGHERCTINMLSAEYDKLCAKAKLPALSRQELANMCENLAVCGLLGLGGATGRPSPHEKLQRAVWLCISQDDLELATSELRVFKQMLATS</sequence>
<dbReference type="PANTHER" id="PTHR10763">
    <property type="entry name" value="CELL DIVISION CONTROL PROTEIN 6-RELATED"/>
    <property type="match status" value="1"/>
</dbReference>
<evidence type="ECO:0000256" key="1">
    <source>
        <dbReference type="ARBA" id="ARBA00022705"/>
    </source>
</evidence>
<dbReference type="EMBL" id="JWZX01001359">
    <property type="protein sequence ID" value="KOO33990.1"/>
    <property type="molecule type" value="Genomic_DNA"/>
</dbReference>
<evidence type="ECO:0000313" key="5">
    <source>
        <dbReference type="EMBL" id="KOO33990.1"/>
    </source>
</evidence>
<feature type="compositionally biased region" description="Basic and acidic residues" evidence="2">
    <location>
        <begin position="750"/>
        <end position="761"/>
    </location>
</feature>
<dbReference type="Pfam" id="PF22606">
    <property type="entry name" value="Cdc6-ORC-like_ATPase_lid"/>
    <property type="match status" value="1"/>
</dbReference>
<dbReference type="InterPro" id="IPR013083">
    <property type="entry name" value="Znf_RING/FYVE/PHD"/>
</dbReference>
<gene>
    <name evidence="5" type="ORF">Ctob_010147</name>
</gene>
<dbReference type="GO" id="GO:0003688">
    <property type="term" value="F:DNA replication origin binding"/>
    <property type="evidence" value="ECO:0007669"/>
    <property type="project" value="TreeGrafter"/>
</dbReference>
<organism evidence="5 6">
    <name type="scientific">Chrysochromulina tobinii</name>
    <dbReference type="NCBI Taxonomy" id="1460289"/>
    <lineage>
        <taxon>Eukaryota</taxon>
        <taxon>Haptista</taxon>
        <taxon>Haptophyta</taxon>
        <taxon>Prymnesiophyceae</taxon>
        <taxon>Prymnesiales</taxon>
        <taxon>Chrysochromulinaceae</taxon>
        <taxon>Chrysochromulina</taxon>
    </lineage>
</organism>
<feature type="compositionally biased region" description="Basic and acidic residues" evidence="2">
    <location>
        <begin position="1346"/>
        <end position="1358"/>
    </location>
</feature>
<dbReference type="SUPFAM" id="SSF52540">
    <property type="entry name" value="P-loop containing nucleoside triphosphate hydrolases"/>
    <property type="match status" value="2"/>
</dbReference>
<dbReference type="InterPro" id="IPR041664">
    <property type="entry name" value="AAA_16"/>
</dbReference>
<dbReference type="Gene3D" id="3.40.50.300">
    <property type="entry name" value="P-loop containing nucleotide triphosphate hydrolases"/>
    <property type="match status" value="2"/>
</dbReference>
<name>A0A0M0K5A4_9EUKA</name>
<feature type="domain" description="Orc1-like AAA ATPase" evidence="3">
    <location>
        <begin position="178"/>
        <end position="282"/>
    </location>
</feature>
<dbReference type="InterPro" id="IPR054425">
    <property type="entry name" value="Cdc6_ORC1-like_ATPase_lid"/>
</dbReference>
<dbReference type="Pfam" id="PF13191">
    <property type="entry name" value="AAA_16"/>
    <property type="match status" value="1"/>
</dbReference>
<feature type="compositionally biased region" description="Low complexity" evidence="2">
    <location>
        <begin position="576"/>
        <end position="585"/>
    </location>
</feature>
<dbReference type="InterPro" id="IPR027417">
    <property type="entry name" value="P-loop_NTPase"/>
</dbReference>
<dbReference type="PANTHER" id="PTHR10763:SF26">
    <property type="entry name" value="CELL DIVISION CONTROL PROTEIN 6 HOMOLOG"/>
    <property type="match status" value="1"/>
</dbReference>
<feature type="region of interest" description="Disordered" evidence="2">
    <location>
        <begin position="295"/>
        <end position="400"/>
    </location>
</feature>
<accession>A0A0M0K5A4</accession>
<keyword evidence="6" id="KW-1185">Reference proteome</keyword>